<dbReference type="PANTHER" id="PTHR48086">
    <property type="entry name" value="SODIUM/PROLINE SYMPORTER-RELATED"/>
    <property type="match status" value="1"/>
</dbReference>
<comment type="caution">
    <text evidence="11">The sequence shown here is derived from an EMBL/GenBank/DDBJ whole genome shotgun (WGS) entry which is preliminary data.</text>
</comment>
<dbReference type="OrthoDB" id="9814523at2"/>
<dbReference type="Proteomes" id="UP000239711">
    <property type="component" value="Unassembled WGS sequence"/>
</dbReference>
<evidence type="ECO:0000256" key="9">
    <source>
        <dbReference type="RuleBase" id="RU362091"/>
    </source>
</evidence>
<keyword evidence="3" id="KW-0813">Transport</keyword>
<feature type="transmembrane region" description="Helical" evidence="10">
    <location>
        <begin position="385"/>
        <end position="407"/>
    </location>
</feature>
<dbReference type="PROSITE" id="PS50283">
    <property type="entry name" value="NA_SOLUT_SYMP_3"/>
    <property type="match status" value="1"/>
</dbReference>
<protein>
    <submittedName>
        <fullName evidence="11">Cation acetate symporter</fullName>
    </submittedName>
</protein>
<comment type="subcellular location">
    <subcellularLocation>
        <location evidence="1">Cell membrane</location>
        <topology evidence="1">Multi-pass membrane protein</topology>
    </subcellularLocation>
</comment>
<evidence type="ECO:0000313" key="12">
    <source>
        <dbReference type="Proteomes" id="UP000239711"/>
    </source>
</evidence>
<evidence type="ECO:0000256" key="4">
    <source>
        <dbReference type="ARBA" id="ARBA00022475"/>
    </source>
</evidence>
<evidence type="ECO:0000313" key="11">
    <source>
        <dbReference type="EMBL" id="PRD48636.1"/>
    </source>
</evidence>
<feature type="transmembrane region" description="Helical" evidence="10">
    <location>
        <begin position="119"/>
        <end position="137"/>
    </location>
</feature>
<keyword evidence="6" id="KW-0769">Symport</keyword>
<dbReference type="AlphaFoldDB" id="A0A2S9J768"/>
<dbReference type="EMBL" id="PVBQ01000003">
    <property type="protein sequence ID" value="PRD48636.1"/>
    <property type="molecule type" value="Genomic_DNA"/>
</dbReference>
<dbReference type="GO" id="GO:0006847">
    <property type="term" value="P:plasma membrane acetate transport"/>
    <property type="evidence" value="ECO:0007669"/>
    <property type="project" value="TreeGrafter"/>
</dbReference>
<evidence type="ECO:0000256" key="6">
    <source>
        <dbReference type="ARBA" id="ARBA00022847"/>
    </source>
</evidence>
<feature type="transmembrane region" description="Helical" evidence="10">
    <location>
        <begin position="539"/>
        <end position="563"/>
    </location>
</feature>
<dbReference type="InterPro" id="IPR050277">
    <property type="entry name" value="Sodium:Solute_Symporter"/>
</dbReference>
<reference evidence="11 12" key="1">
    <citation type="submission" date="2018-02" db="EMBL/GenBank/DDBJ databases">
        <title>The draft genome of Sphingobacterium sp. 5JN-11.</title>
        <authorList>
            <person name="Liu L."/>
            <person name="Li L."/>
            <person name="Liang L."/>
            <person name="Zhang X."/>
            <person name="Wang T."/>
        </authorList>
    </citation>
    <scope>NUCLEOTIDE SEQUENCE [LARGE SCALE GENOMIC DNA]</scope>
    <source>
        <strain evidence="11 12">5JN-11</strain>
    </source>
</reference>
<evidence type="ECO:0000256" key="7">
    <source>
        <dbReference type="ARBA" id="ARBA00022989"/>
    </source>
</evidence>
<feature type="transmembrane region" description="Helical" evidence="10">
    <location>
        <begin position="570"/>
        <end position="591"/>
    </location>
</feature>
<dbReference type="Gene3D" id="1.20.1730.10">
    <property type="entry name" value="Sodium/glucose cotransporter"/>
    <property type="match status" value="2"/>
</dbReference>
<name>A0A2S9J768_9SPHI</name>
<keyword evidence="5 10" id="KW-0812">Transmembrane</keyword>
<organism evidence="11 12">
    <name type="scientific">Sphingobacterium haloxyli</name>
    <dbReference type="NCBI Taxonomy" id="2100533"/>
    <lineage>
        <taxon>Bacteria</taxon>
        <taxon>Pseudomonadati</taxon>
        <taxon>Bacteroidota</taxon>
        <taxon>Sphingobacteriia</taxon>
        <taxon>Sphingobacteriales</taxon>
        <taxon>Sphingobacteriaceae</taxon>
        <taxon>Sphingobacterium</taxon>
    </lineage>
</organism>
<proteinExistence type="inferred from homology"/>
<feature type="transmembrane region" description="Helical" evidence="10">
    <location>
        <begin position="611"/>
        <end position="629"/>
    </location>
</feature>
<feature type="transmembrane region" description="Helical" evidence="10">
    <location>
        <begin position="78"/>
        <end position="99"/>
    </location>
</feature>
<feature type="transmembrane region" description="Helical" evidence="10">
    <location>
        <begin position="419"/>
        <end position="441"/>
    </location>
</feature>
<dbReference type="Pfam" id="PF00474">
    <property type="entry name" value="SSF"/>
    <property type="match status" value="2"/>
</dbReference>
<dbReference type="GO" id="GO:0005886">
    <property type="term" value="C:plasma membrane"/>
    <property type="evidence" value="ECO:0007669"/>
    <property type="project" value="UniProtKB-SubCell"/>
</dbReference>
<dbReference type="CDD" id="cd11480">
    <property type="entry name" value="SLC5sbd_u4"/>
    <property type="match status" value="1"/>
</dbReference>
<feature type="transmembrane region" description="Helical" evidence="10">
    <location>
        <begin position="183"/>
        <end position="201"/>
    </location>
</feature>
<gene>
    <name evidence="11" type="ORF">C5745_05410</name>
</gene>
<feature type="transmembrane region" description="Helical" evidence="10">
    <location>
        <begin position="514"/>
        <end position="533"/>
    </location>
</feature>
<evidence type="ECO:0000256" key="10">
    <source>
        <dbReference type="SAM" id="Phobius"/>
    </source>
</evidence>
<feature type="transmembrane region" description="Helical" evidence="10">
    <location>
        <begin position="6"/>
        <end position="27"/>
    </location>
</feature>
<sequence length="644" mass="69873">MIYEISYTALVFFFIFVGLVVGLSFYFGRKTRSSSSYYAAGGQIHWGVNGIAFAGDYLSAASFLGICGMIAVSGFDGFLYAIGFLGGWIVALFLIAEPFKRLGKYTFTDALNAKFNSRAITLSASVSTLIVSVFYLIPQMVGAGDLVMPLLGMPHWAGVLLVGAIVIVIVASAGMASTTYVQFLKGGLLIALSLVLTFFILKNGLTLTPDFKGSSSHYTFMELTPQVENDKVVAVSDWDVIAQQVIGDKTFVKLSQNGIERWFDWERGHNRSLLKEALTVTQQADGQTLYNGEPKENRRFYQVGHMSRIVVNGQEVEQTGPLSPFEFLSTLQKSEIVRFLQVKFPDGADQVSLYYQEPTLGASFMLPGLKYKIGRDANLWSKLDFISLMLALFLGTAALPHILIRYYTVKTPRDARKSTILAIAAIGGFYILTLFMGLGSAVNGVLDLESSNMAAPLLARAFGAVLFSIISAVAFATVLGTVAGLIVASSGAIAHDFIDVYLKKNLSDDRKVKLGKIAAFTVGIFAILLGMAFKGINVSFLVGWAFAIAASANLPAILFLLFWKKTSETGIAASIIVGIVSSLTIILTSPTMWDKYGLESESALHQLENPALISFPLAVLTVYLVSLRWPRRSPIADIENSTGP</sequence>
<feature type="transmembrane region" description="Helical" evidence="10">
    <location>
        <begin position="48"/>
        <end position="72"/>
    </location>
</feature>
<keyword evidence="12" id="KW-1185">Reference proteome</keyword>
<evidence type="ECO:0000256" key="2">
    <source>
        <dbReference type="ARBA" id="ARBA00006434"/>
    </source>
</evidence>
<evidence type="ECO:0000256" key="5">
    <source>
        <dbReference type="ARBA" id="ARBA00022692"/>
    </source>
</evidence>
<accession>A0A2S9J768</accession>
<dbReference type="InterPro" id="IPR038377">
    <property type="entry name" value="Na/Glc_symporter_sf"/>
</dbReference>
<keyword evidence="4" id="KW-1003">Cell membrane</keyword>
<feature type="transmembrane region" description="Helical" evidence="10">
    <location>
        <begin position="157"/>
        <end position="176"/>
    </location>
</feature>
<dbReference type="PANTHER" id="PTHR48086:SF6">
    <property type="entry name" value="CATION_ACETATE SYMPORTER ACTP"/>
    <property type="match status" value="1"/>
</dbReference>
<dbReference type="GO" id="GO:0015123">
    <property type="term" value="F:acetate transmembrane transporter activity"/>
    <property type="evidence" value="ECO:0007669"/>
    <property type="project" value="TreeGrafter"/>
</dbReference>
<dbReference type="GO" id="GO:0015293">
    <property type="term" value="F:symporter activity"/>
    <property type="evidence" value="ECO:0007669"/>
    <property type="project" value="UniProtKB-KW"/>
</dbReference>
<evidence type="ECO:0000256" key="3">
    <source>
        <dbReference type="ARBA" id="ARBA00022448"/>
    </source>
</evidence>
<keyword evidence="8 10" id="KW-0472">Membrane</keyword>
<comment type="similarity">
    <text evidence="2 9">Belongs to the sodium:solute symporter (SSF) (TC 2.A.21) family.</text>
</comment>
<evidence type="ECO:0000256" key="8">
    <source>
        <dbReference type="ARBA" id="ARBA00023136"/>
    </source>
</evidence>
<dbReference type="InterPro" id="IPR001734">
    <property type="entry name" value="Na/solute_symporter"/>
</dbReference>
<evidence type="ECO:0000256" key="1">
    <source>
        <dbReference type="ARBA" id="ARBA00004651"/>
    </source>
</evidence>
<keyword evidence="7 10" id="KW-1133">Transmembrane helix</keyword>
<dbReference type="RefSeq" id="WP_105715956.1">
    <property type="nucleotide sequence ID" value="NZ_PVBQ01000003.1"/>
</dbReference>
<feature type="transmembrane region" description="Helical" evidence="10">
    <location>
        <begin position="461"/>
        <end position="494"/>
    </location>
</feature>